<evidence type="ECO:0000313" key="2">
    <source>
        <dbReference type="EMBL" id="KAJ1115652.1"/>
    </source>
</evidence>
<dbReference type="EMBL" id="JANPWB010000012">
    <property type="protein sequence ID" value="KAJ1115652.1"/>
    <property type="molecule type" value="Genomic_DNA"/>
</dbReference>
<feature type="coiled-coil region" evidence="1">
    <location>
        <begin position="19"/>
        <end position="74"/>
    </location>
</feature>
<organism evidence="2 3">
    <name type="scientific">Pleurodeles waltl</name>
    <name type="common">Iberian ribbed newt</name>
    <dbReference type="NCBI Taxonomy" id="8319"/>
    <lineage>
        <taxon>Eukaryota</taxon>
        <taxon>Metazoa</taxon>
        <taxon>Chordata</taxon>
        <taxon>Craniata</taxon>
        <taxon>Vertebrata</taxon>
        <taxon>Euteleostomi</taxon>
        <taxon>Amphibia</taxon>
        <taxon>Batrachia</taxon>
        <taxon>Caudata</taxon>
        <taxon>Salamandroidea</taxon>
        <taxon>Salamandridae</taxon>
        <taxon>Pleurodelinae</taxon>
        <taxon>Pleurodeles</taxon>
    </lineage>
</organism>
<dbReference type="Gene3D" id="3.30.70.1820">
    <property type="entry name" value="L1 transposable element, RRM domain"/>
    <property type="match status" value="1"/>
</dbReference>
<keyword evidence="3" id="KW-1185">Reference proteome</keyword>
<accession>A0AAV7NLZ4</accession>
<reference evidence="2" key="1">
    <citation type="journal article" date="2022" name="bioRxiv">
        <title>Sequencing and chromosome-scale assembly of the giantPleurodeles waltlgenome.</title>
        <authorList>
            <person name="Brown T."/>
            <person name="Elewa A."/>
            <person name="Iarovenko S."/>
            <person name="Subramanian E."/>
            <person name="Araus A.J."/>
            <person name="Petzold A."/>
            <person name="Susuki M."/>
            <person name="Suzuki K.-i.T."/>
            <person name="Hayashi T."/>
            <person name="Toyoda A."/>
            <person name="Oliveira C."/>
            <person name="Osipova E."/>
            <person name="Leigh N.D."/>
            <person name="Simon A."/>
            <person name="Yun M.H."/>
        </authorList>
    </citation>
    <scope>NUCLEOTIDE SEQUENCE</scope>
    <source>
        <strain evidence="2">20211129_DDA</strain>
        <tissue evidence="2">Liver</tissue>
    </source>
</reference>
<dbReference type="InterPro" id="IPR004244">
    <property type="entry name" value="Transposase_22"/>
</dbReference>
<gene>
    <name evidence="2" type="ORF">NDU88_003874</name>
</gene>
<dbReference type="AlphaFoldDB" id="A0AAV7NLZ4"/>
<protein>
    <submittedName>
        <fullName evidence="2">Uncharacterized protein</fullName>
    </submittedName>
</protein>
<sequence>MQHSLTQINGKIDSLSYHMDRMTERLEKHAECLDQSKRRVSEVEDGQTVLSAGYAKLSKELGSLHANVDNLEVRSRRNNLRIVGVTESTAIDNMEGFIERLLVQLLGQATFSDLFAVERTNRSLATRLPLGVPPHSIITRLLNYRDQDVALRWARVLKTLQYLGMVISLYPDFKMQVQEATQQFIAGKDS</sequence>
<evidence type="ECO:0000313" key="3">
    <source>
        <dbReference type="Proteomes" id="UP001066276"/>
    </source>
</evidence>
<comment type="caution">
    <text evidence="2">The sequence shown here is derived from an EMBL/GenBank/DDBJ whole genome shotgun (WGS) entry which is preliminary data.</text>
</comment>
<keyword evidence="1" id="KW-0175">Coiled coil</keyword>
<dbReference type="PANTHER" id="PTHR11505">
    <property type="entry name" value="L1 TRANSPOSABLE ELEMENT-RELATED"/>
    <property type="match status" value="1"/>
</dbReference>
<proteinExistence type="predicted"/>
<name>A0AAV7NLZ4_PLEWA</name>
<dbReference type="Proteomes" id="UP001066276">
    <property type="component" value="Chromosome 8"/>
</dbReference>
<evidence type="ECO:0000256" key="1">
    <source>
        <dbReference type="SAM" id="Coils"/>
    </source>
</evidence>